<feature type="domain" description="PilY1 beta-propeller" evidence="8">
    <location>
        <begin position="881"/>
        <end position="1099"/>
    </location>
</feature>
<dbReference type="InterPro" id="IPR011047">
    <property type="entry name" value="Quinoprotein_ADH-like_sf"/>
</dbReference>
<dbReference type="Gene3D" id="2.130.10.10">
    <property type="entry name" value="YVTN repeat-like/Quinoprotein amine dehydrogenase"/>
    <property type="match status" value="1"/>
</dbReference>
<dbReference type="GO" id="GO:0046872">
    <property type="term" value="F:metal ion binding"/>
    <property type="evidence" value="ECO:0007669"/>
    <property type="project" value="UniProtKB-KW"/>
</dbReference>
<keyword evidence="5" id="KW-0106">Calcium</keyword>
<accession>A0A6L9MTH9</accession>
<keyword evidence="6" id="KW-0281">Fimbrium</keyword>
<dbReference type="Proteomes" id="UP000478837">
    <property type="component" value="Unassembled WGS sequence"/>
</dbReference>
<dbReference type="PROSITE" id="PS51257">
    <property type="entry name" value="PROKAR_LIPOPROTEIN"/>
    <property type="match status" value="1"/>
</dbReference>
<keyword evidence="7" id="KW-0732">Signal</keyword>
<dbReference type="RefSeq" id="WP_163111496.1">
    <property type="nucleotide sequence ID" value="NZ_JAAAWP010000004.1"/>
</dbReference>
<dbReference type="InterPro" id="IPR036465">
    <property type="entry name" value="vWFA_dom_sf"/>
</dbReference>
<keyword evidence="3" id="KW-1029">Fimbrium biogenesis</keyword>
<dbReference type="InterPro" id="IPR015943">
    <property type="entry name" value="WD40/YVTN_repeat-like_dom_sf"/>
</dbReference>
<comment type="subcellular location">
    <subcellularLocation>
        <location evidence="1">Fimbrium</location>
    </subcellularLocation>
</comment>
<dbReference type="InterPro" id="IPR008707">
    <property type="entry name" value="B-propeller_PilY1"/>
</dbReference>
<evidence type="ECO:0000256" key="2">
    <source>
        <dbReference type="ARBA" id="ARBA00008387"/>
    </source>
</evidence>
<dbReference type="EMBL" id="JAAAWP010000004">
    <property type="protein sequence ID" value="NDW21498.1"/>
    <property type="molecule type" value="Genomic_DNA"/>
</dbReference>
<evidence type="ECO:0000259" key="8">
    <source>
        <dbReference type="Pfam" id="PF05567"/>
    </source>
</evidence>
<evidence type="ECO:0000256" key="7">
    <source>
        <dbReference type="SAM" id="SignalP"/>
    </source>
</evidence>
<name>A0A6L9MTH9_9ALTE</name>
<feature type="chain" id="PRO_5026903105" evidence="7">
    <location>
        <begin position="24"/>
        <end position="1365"/>
    </location>
</feature>
<dbReference type="Pfam" id="PF05567">
    <property type="entry name" value="T4P_PilY1"/>
    <property type="match status" value="1"/>
</dbReference>
<sequence>MKKLISYLTSSVLFSCIGFSALGDDLDIYLGNADSAVTYNPNVLFIMDSSGSMGNYDGTTQSRMLRVQNALKNALGSATNINAGLMRFSDYGGPILYPIRDIDDAVKPEIVLSTGKNNNDAHEIDGSVTTESNELILSKGTNTVTSGLRFDGLKIPQGASIVSANIRFTSEGFDIADTSLVISAEASASGSEFSASSNNLSSRVKTAANVEWTTNNSFPTSGEVVTTPDISNVLQEVINLSDWCGGKSINILIEGSSINPLSDRKARAIDEGLSGSPQLVVSYDDTTATGCTQGESVYQVASQGENYEEDTNGYPNTGDVLSFSNLYNSYIAVRFNNINLPQGAEIEEAFIEFSAYDTTTTSNASMQIRGVAQDDAASFPNTNGRRNRNRAQYTLRDLPKTSGLVWSMPSFYSYSDYRTPNISSILKEIVDRSGWRPGNDMAFVFDDFQGYRGAFTYSGEASLAPRLVIKYNGAATPGASFTVREHLMSKVDELSANGLTPIVDTLYEAANYYGGNAVDYGLERGKSDVSSTVRRSTRVSHRSSYIGADPIRPSGCLEDNLSDSNCINERIPVGASYISPVSDLQCQTNNHIVLLSDGEANNNHSVNKIQALLGESCTGSGGEKCGLDLVRNISEAETSVIGPRVITHTIGFAANSTANNFLNQLAVQSGGGFYQADNSADLLEAFNTILRSVKDINATFVSPGVAVNQLNRLTHRDELYFALFKPSEGAIWPGNLKRYQLSGDKVLDQNGNSAVDSVTGFFSENSHSYWSVLADGKDVREGGAASKLSSERNLYVFDSTGAIVRSANELHERNESITESDLGIADEDDAEALRDVLLKWARGVDVKDSDGDGSTSDFVPRMGDPIHSQPIIVNYGENDSAIFVATNHGMIHSFDTETGAENFAIMPKELLPNLDHFYKDLSSFNHKYGIDGDMVLRTVGSSTYLYVGMRRGGRNYYVFDVTQKTSPVLKYKIEGGAGALAKLGETWSRPTITKVKMGGSVKNVMIVGGGYDNAQDDRMVRASDGFGNAVFIFDADTGALLWHASNEGADLTIPSMQYSIPGRISVIDRDNDGLADHMYVSDTGGQLFRLDIYNGETGAEFIKGARLADFGGDTAESNRRFYYGPDVTEIALRDELYYGVAIGSGWRASPLDTVVEDNFYMLKDDGVFNRDTDGDYTFMPTVYESDMYNATSHALTSSVESERKIAAQDFANKSGWYLNLTTGGEKVLSSPLIIDYKVFFTTYVPSSSSTSACAPPTGNSRAYLVSMFNGNALTDLNINGILDNDDRSADLKQTGIAPDTKILIENIISPVVCLGTECVSAVIEVDEDGNDKACASEFECLGQNIYGRFERIQRGSWHSETEREQ</sequence>
<proteinExistence type="inferred from homology"/>
<dbReference type="Gene3D" id="3.40.50.410">
    <property type="entry name" value="von Willebrand factor, type A domain"/>
    <property type="match status" value="2"/>
</dbReference>
<reference evidence="9 10" key="1">
    <citation type="submission" date="2020-01" db="EMBL/GenBank/DDBJ databases">
        <title>Genomes of bacteria type strains.</title>
        <authorList>
            <person name="Chen J."/>
            <person name="Zhu S."/>
            <person name="Yang J."/>
        </authorList>
    </citation>
    <scope>NUCLEOTIDE SEQUENCE [LARGE SCALE GENOMIC DNA]</scope>
    <source>
        <strain evidence="9 10">LMG 22958</strain>
    </source>
</reference>
<evidence type="ECO:0000313" key="9">
    <source>
        <dbReference type="EMBL" id="NDW21498.1"/>
    </source>
</evidence>
<protein>
    <submittedName>
        <fullName evidence="9">Pilus assembly protein PilY</fullName>
    </submittedName>
</protein>
<evidence type="ECO:0000256" key="1">
    <source>
        <dbReference type="ARBA" id="ARBA00004561"/>
    </source>
</evidence>
<evidence type="ECO:0000256" key="5">
    <source>
        <dbReference type="ARBA" id="ARBA00022837"/>
    </source>
</evidence>
<evidence type="ECO:0000256" key="6">
    <source>
        <dbReference type="ARBA" id="ARBA00023263"/>
    </source>
</evidence>
<dbReference type="SUPFAM" id="SSF50998">
    <property type="entry name" value="Quinoprotein alcohol dehydrogenase-like"/>
    <property type="match status" value="1"/>
</dbReference>
<evidence type="ECO:0000256" key="4">
    <source>
        <dbReference type="ARBA" id="ARBA00022723"/>
    </source>
</evidence>
<keyword evidence="4" id="KW-0479">Metal-binding</keyword>
<dbReference type="GO" id="GO:0009289">
    <property type="term" value="C:pilus"/>
    <property type="evidence" value="ECO:0007669"/>
    <property type="project" value="UniProtKB-SubCell"/>
</dbReference>
<organism evidence="9 10">
    <name type="scientific">Alteromonas hispanica</name>
    <dbReference type="NCBI Taxonomy" id="315421"/>
    <lineage>
        <taxon>Bacteria</taxon>
        <taxon>Pseudomonadati</taxon>
        <taxon>Pseudomonadota</taxon>
        <taxon>Gammaproteobacteria</taxon>
        <taxon>Alteromonadales</taxon>
        <taxon>Alteromonadaceae</taxon>
        <taxon>Alteromonas/Salinimonas group</taxon>
        <taxon>Alteromonas</taxon>
    </lineage>
</organism>
<comment type="similarity">
    <text evidence="2">Belongs to the PilY1 family.</text>
</comment>
<gene>
    <name evidence="9" type="ORF">GTW09_08200</name>
</gene>
<evidence type="ECO:0000313" key="10">
    <source>
        <dbReference type="Proteomes" id="UP000478837"/>
    </source>
</evidence>
<evidence type="ECO:0000256" key="3">
    <source>
        <dbReference type="ARBA" id="ARBA00022558"/>
    </source>
</evidence>
<keyword evidence="10" id="KW-1185">Reference proteome</keyword>
<comment type="caution">
    <text evidence="9">The sequence shown here is derived from an EMBL/GenBank/DDBJ whole genome shotgun (WGS) entry which is preliminary data.</text>
</comment>
<feature type="signal peptide" evidence="7">
    <location>
        <begin position="1"/>
        <end position="23"/>
    </location>
</feature>